<gene>
    <name evidence="1" type="ORF">HNR15_000326</name>
</gene>
<organism evidence="1 2">
    <name type="scientific">Allobranchiibius huperziae</name>
    <dbReference type="NCBI Taxonomy" id="1874116"/>
    <lineage>
        <taxon>Bacteria</taxon>
        <taxon>Bacillati</taxon>
        <taxon>Actinomycetota</taxon>
        <taxon>Actinomycetes</taxon>
        <taxon>Micrococcales</taxon>
        <taxon>Dermacoccaceae</taxon>
        <taxon>Allobranchiibius</taxon>
    </lineage>
</organism>
<dbReference type="EMBL" id="JACCFW010000001">
    <property type="protein sequence ID" value="NYJ73363.1"/>
    <property type="molecule type" value="Genomic_DNA"/>
</dbReference>
<reference evidence="1 2" key="1">
    <citation type="submission" date="2020-07" db="EMBL/GenBank/DDBJ databases">
        <title>Sequencing the genomes of 1000 actinobacteria strains.</title>
        <authorList>
            <person name="Klenk H.-P."/>
        </authorList>
    </citation>
    <scope>NUCLEOTIDE SEQUENCE [LARGE SCALE GENOMIC DNA]</scope>
    <source>
        <strain evidence="1 2">DSM 29531</strain>
    </source>
</reference>
<comment type="caution">
    <text evidence="1">The sequence shown here is derived from an EMBL/GenBank/DDBJ whole genome shotgun (WGS) entry which is preliminary data.</text>
</comment>
<evidence type="ECO:0000313" key="1">
    <source>
        <dbReference type="EMBL" id="NYJ73363.1"/>
    </source>
</evidence>
<protein>
    <submittedName>
        <fullName evidence="1">Uncharacterized protein</fullName>
    </submittedName>
</protein>
<evidence type="ECO:0000313" key="2">
    <source>
        <dbReference type="Proteomes" id="UP000571817"/>
    </source>
</evidence>
<sequence length="73" mass="8692">MARDWTVVQCSGGDYYETVWRRWVSFKAVRLGRRRLQRCPIHHRWEMAVRAPEADLTPQIRESAARHRDSGII</sequence>
<dbReference type="Proteomes" id="UP000571817">
    <property type="component" value="Unassembled WGS sequence"/>
</dbReference>
<proteinExistence type="predicted"/>
<dbReference type="RefSeq" id="WP_179478577.1">
    <property type="nucleotide sequence ID" value="NZ_JACCFW010000001.1"/>
</dbReference>
<keyword evidence="2" id="KW-1185">Reference proteome</keyword>
<name>A0A853DBP1_9MICO</name>
<accession>A0A853DBP1</accession>
<dbReference type="AlphaFoldDB" id="A0A853DBP1"/>